<dbReference type="Pfam" id="PF10937">
    <property type="entry name" value="Kgd4-YMR31"/>
    <property type="match status" value="1"/>
</dbReference>
<protein>
    <submittedName>
        <fullName evidence="4">2509_t:CDS:1</fullName>
    </submittedName>
</protein>
<sequence>MYPTRIVNALHKHVPLIKFLGPRSKLHKGEIVEEVQKLHPAAQSVTKTSFSSAQKQSNNSKSIYMDYSQLPEKYKRKGPSLEEIDVIDLGGADHVIRYKGY</sequence>
<evidence type="ECO:0000256" key="3">
    <source>
        <dbReference type="ARBA" id="ARBA00043970"/>
    </source>
</evidence>
<reference evidence="4" key="1">
    <citation type="submission" date="2021-06" db="EMBL/GenBank/DDBJ databases">
        <authorList>
            <person name="Kallberg Y."/>
            <person name="Tangrot J."/>
            <person name="Rosling A."/>
        </authorList>
    </citation>
    <scope>NUCLEOTIDE SEQUENCE</scope>
    <source>
        <strain evidence="4">UK204</strain>
    </source>
</reference>
<dbReference type="Proteomes" id="UP000789570">
    <property type="component" value="Unassembled WGS sequence"/>
</dbReference>
<comment type="similarity">
    <text evidence="3">Belongs to the alpha-ketoglutarate dehydrogenase component 4 family.</text>
</comment>
<dbReference type="EMBL" id="CAJVPQ010000209">
    <property type="protein sequence ID" value="CAG8457632.1"/>
    <property type="molecule type" value="Genomic_DNA"/>
</dbReference>
<keyword evidence="2" id="KW-0496">Mitochondrion</keyword>
<dbReference type="InterPro" id="IPR020373">
    <property type="entry name" value="Kgd4/YMR-31"/>
</dbReference>
<evidence type="ECO:0000256" key="1">
    <source>
        <dbReference type="ARBA" id="ARBA00004173"/>
    </source>
</evidence>
<name>A0A9N8VQ78_9GLOM</name>
<comment type="subcellular location">
    <subcellularLocation>
        <location evidence="1">Mitochondrion</location>
    </subcellularLocation>
</comment>
<accession>A0A9N8VQ78</accession>
<dbReference type="GO" id="GO:0005739">
    <property type="term" value="C:mitochondrion"/>
    <property type="evidence" value="ECO:0007669"/>
    <property type="project" value="UniProtKB-SubCell"/>
</dbReference>
<comment type="caution">
    <text evidence="4">The sequence shown here is derived from an EMBL/GenBank/DDBJ whole genome shotgun (WGS) entry which is preliminary data.</text>
</comment>
<gene>
    <name evidence="4" type="ORF">FCALED_LOCUS1583</name>
</gene>
<dbReference type="OrthoDB" id="2116030at2759"/>
<dbReference type="AlphaFoldDB" id="A0A9N8VQ78"/>
<evidence type="ECO:0000313" key="5">
    <source>
        <dbReference type="Proteomes" id="UP000789570"/>
    </source>
</evidence>
<proteinExistence type="inferred from homology"/>
<dbReference type="GO" id="GO:0006103">
    <property type="term" value="P:2-oxoglutarate metabolic process"/>
    <property type="evidence" value="ECO:0007669"/>
    <property type="project" value="InterPro"/>
</dbReference>
<evidence type="ECO:0000256" key="2">
    <source>
        <dbReference type="ARBA" id="ARBA00023128"/>
    </source>
</evidence>
<evidence type="ECO:0000313" key="4">
    <source>
        <dbReference type="EMBL" id="CAG8457632.1"/>
    </source>
</evidence>
<keyword evidence="5" id="KW-1185">Reference proteome</keyword>
<organism evidence="4 5">
    <name type="scientific">Funneliformis caledonium</name>
    <dbReference type="NCBI Taxonomy" id="1117310"/>
    <lineage>
        <taxon>Eukaryota</taxon>
        <taxon>Fungi</taxon>
        <taxon>Fungi incertae sedis</taxon>
        <taxon>Mucoromycota</taxon>
        <taxon>Glomeromycotina</taxon>
        <taxon>Glomeromycetes</taxon>
        <taxon>Glomerales</taxon>
        <taxon>Glomeraceae</taxon>
        <taxon>Funneliformis</taxon>
    </lineage>
</organism>